<organism evidence="1 2">
    <name type="scientific">Lophiostoma macrostomum CBS 122681</name>
    <dbReference type="NCBI Taxonomy" id="1314788"/>
    <lineage>
        <taxon>Eukaryota</taxon>
        <taxon>Fungi</taxon>
        <taxon>Dikarya</taxon>
        <taxon>Ascomycota</taxon>
        <taxon>Pezizomycotina</taxon>
        <taxon>Dothideomycetes</taxon>
        <taxon>Pleosporomycetidae</taxon>
        <taxon>Pleosporales</taxon>
        <taxon>Lophiostomataceae</taxon>
        <taxon>Lophiostoma</taxon>
    </lineage>
</organism>
<protein>
    <submittedName>
        <fullName evidence="1">Uncharacterized protein</fullName>
    </submittedName>
</protein>
<reference evidence="1" key="1">
    <citation type="journal article" date="2020" name="Stud. Mycol.">
        <title>101 Dothideomycetes genomes: a test case for predicting lifestyles and emergence of pathogens.</title>
        <authorList>
            <person name="Haridas S."/>
            <person name="Albert R."/>
            <person name="Binder M."/>
            <person name="Bloem J."/>
            <person name="Labutti K."/>
            <person name="Salamov A."/>
            <person name="Andreopoulos B."/>
            <person name="Baker S."/>
            <person name="Barry K."/>
            <person name="Bills G."/>
            <person name="Bluhm B."/>
            <person name="Cannon C."/>
            <person name="Castanera R."/>
            <person name="Culley D."/>
            <person name="Daum C."/>
            <person name="Ezra D."/>
            <person name="Gonzalez J."/>
            <person name="Henrissat B."/>
            <person name="Kuo A."/>
            <person name="Liang C."/>
            <person name="Lipzen A."/>
            <person name="Lutzoni F."/>
            <person name="Magnuson J."/>
            <person name="Mondo S."/>
            <person name="Nolan M."/>
            <person name="Ohm R."/>
            <person name="Pangilinan J."/>
            <person name="Park H.-J."/>
            <person name="Ramirez L."/>
            <person name="Alfaro M."/>
            <person name="Sun H."/>
            <person name="Tritt A."/>
            <person name="Yoshinaga Y."/>
            <person name="Zwiers L.-H."/>
            <person name="Turgeon B."/>
            <person name="Goodwin S."/>
            <person name="Spatafora J."/>
            <person name="Crous P."/>
            <person name="Grigoriev I."/>
        </authorList>
    </citation>
    <scope>NUCLEOTIDE SEQUENCE</scope>
    <source>
        <strain evidence="1">CBS 122681</strain>
    </source>
</reference>
<accession>A0A6A6SKC9</accession>
<dbReference type="OrthoDB" id="109543at2759"/>
<dbReference type="EMBL" id="MU004618">
    <property type="protein sequence ID" value="KAF2647451.1"/>
    <property type="molecule type" value="Genomic_DNA"/>
</dbReference>
<feature type="non-terminal residue" evidence="1">
    <location>
        <position position="267"/>
    </location>
</feature>
<evidence type="ECO:0000313" key="2">
    <source>
        <dbReference type="Proteomes" id="UP000799324"/>
    </source>
</evidence>
<dbReference type="AlphaFoldDB" id="A0A6A6SKC9"/>
<dbReference type="Proteomes" id="UP000799324">
    <property type="component" value="Unassembled WGS sequence"/>
</dbReference>
<name>A0A6A6SKC9_9PLEO</name>
<evidence type="ECO:0000313" key="1">
    <source>
        <dbReference type="EMBL" id="KAF2647451.1"/>
    </source>
</evidence>
<gene>
    <name evidence="1" type="ORF">K491DRAFT_614574</name>
</gene>
<sequence>MTQPVGRHRDRRIGISLSKKSFFGTKHQASDDWHLQVDFTSGVLRPSDPHFPWDFMRKHTDAYLKKKGKLTQQEIDVRLGVLIDSHEVKDVAIAAAAHAMSPTSLRAILNIELSVAPTTYYGLDTYLQCLIAAHHCNPTSVTDLEAKWATKLLIFANHGAGAAGRVLQGICTILRTTTVPNMNVLPDFSILSRKAFKDFGSDLQGYKIKCEWVRAYSSIEWLSKLAETSPAQTPPGHLLPEHLLDVNLAIWRIWSKWRPDVERIKML</sequence>
<keyword evidence="2" id="KW-1185">Reference proteome</keyword>
<proteinExistence type="predicted"/>